<evidence type="ECO:0000313" key="2">
    <source>
        <dbReference type="Proteomes" id="UP001497480"/>
    </source>
</evidence>
<gene>
    <name evidence="1" type="ORF">LLUT_LOCUS32623</name>
</gene>
<keyword evidence="2" id="KW-1185">Reference proteome</keyword>
<sequence length="108" mass="12785">MEKDLTITVQRSSCISGCMMSPPSCFQIHNEFQYSRVQYFNNPIKSRRALRWRNILRRLMKESKTLCGSKPIISFQYDPVSYSQNFDEGCHLEEPRRLCQVFQDVRLA</sequence>
<organism evidence="1 2">
    <name type="scientific">Lupinus luteus</name>
    <name type="common">European yellow lupine</name>
    <dbReference type="NCBI Taxonomy" id="3873"/>
    <lineage>
        <taxon>Eukaryota</taxon>
        <taxon>Viridiplantae</taxon>
        <taxon>Streptophyta</taxon>
        <taxon>Embryophyta</taxon>
        <taxon>Tracheophyta</taxon>
        <taxon>Spermatophyta</taxon>
        <taxon>Magnoliopsida</taxon>
        <taxon>eudicotyledons</taxon>
        <taxon>Gunneridae</taxon>
        <taxon>Pentapetalae</taxon>
        <taxon>rosids</taxon>
        <taxon>fabids</taxon>
        <taxon>Fabales</taxon>
        <taxon>Fabaceae</taxon>
        <taxon>Papilionoideae</taxon>
        <taxon>50 kb inversion clade</taxon>
        <taxon>genistoids sensu lato</taxon>
        <taxon>core genistoids</taxon>
        <taxon>Genisteae</taxon>
        <taxon>Lupinus</taxon>
    </lineage>
</organism>
<name>A0AAV1YCP3_LUPLU</name>
<proteinExistence type="predicted"/>
<reference evidence="1 2" key="1">
    <citation type="submission" date="2024-03" db="EMBL/GenBank/DDBJ databases">
        <authorList>
            <person name="Martinez-Hernandez J."/>
        </authorList>
    </citation>
    <scope>NUCLEOTIDE SEQUENCE [LARGE SCALE GENOMIC DNA]</scope>
</reference>
<evidence type="ECO:0000313" key="1">
    <source>
        <dbReference type="EMBL" id="CAL0331563.1"/>
    </source>
</evidence>
<dbReference type="AlphaFoldDB" id="A0AAV1YCP3"/>
<comment type="caution">
    <text evidence="1">The sequence shown here is derived from an EMBL/GenBank/DDBJ whole genome shotgun (WGS) entry which is preliminary data.</text>
</comment>
<accession>A0AAV1YCP3</accession>
<dbReference type="EMBL" id="CAXHTB010000023">
    <property type="protein sequence ID" value="CAL0331563.1"/>
    <property type="molecule type" value="Genomic_DNA"/>
</dbReference>
<protein>
    <submittedName>
        <fullName evidence="1">Uncharacterized protein</fullName>
    </submittedName>
</protein>
<dbReference type="Proteomes" id="UP001497480">
    <property type="component" value="Unassembled WGS sequence"/>
</dbReference>